<dbReference type="Proteomes" id="UP000313390">
    <property type="component" value="Unassembled WGS sequence"/>
</dbReference>
<dbReference type="Proteomes" id="UP000553980">
    <property type="component" value="Unassembled WGS sequence"/>
</dbReference>
<dbReference type="AlphaFoldDB" id="A0A5C5CVY7"/>
<evidence type="ECO:0000313" key="5">
    <source>
        <dbReference type="Proteomes" id="UP000553980"/>
    </source>
</evidence>
<organism evidence="3 4">
    <name type="scientific">Brucella pecoris</name>
    <dbReference type="NCBI Taxonomy" id="867683"/>
    <lineage>
        <taxon>Bacteria</taxon>
        <taxon>Pseudomonadati</taxon>
        <taxon>Pseudomonadota</taxon>
        <taxon>Alphaproteobacteria</taxon>
        <taxon>Hyphomicrobiales</taxon>
        <taxon>Brucellaceae</taxon>
        <taxon>Brucella/Ochrobactrum group</taxon>
        <taxon>Brucella</taxon>
    </lineage>
</organism>
<keyword evidence="1" id="KW-0732">Signal</keyword>
<dbReference type="EMBL" id="JACIEX010000001">
    <property type="protein sequence ID" value="MBB4092345.1"/>
    <property type="molecule type" value="Genomic_DNA"/>
</dbReference>
<feature type="chain" id="PRO_5044619226" evidence="1">
    <location>
        <begin position="27"/>
        <end position="110"/>
    </location>
</feature>
<name>A0A5C5CVY7_9HYPH</name>
<comment type="caution">
    <text evidence="3">The sequence shown here is derived from an EMBL/GenBank/DDBJ whole genome shotgun (WGS) entry which is preliminary data.</text>
</comment>
<evidence type="ECO:0000313" key="4">
    <source>
        <dbReference type="Proteomes" id="UP000313390"/>
    </source>
</evidence>
<dbReference type="RefSeq" id="WP_140018858.1">
    <property type="nucleotide sequence ID" value="NZ_JACIEX010000001.1"/>
</dbReference>
<reference evidence="2 5" key="3">
    <citation type="submission" date="2020-08" db="EMBL/GenBank/DDBJ databases">
        <title>Genomic Encyclopedia of Type Strains, Phase IV (KMG-IV): sequencing the most valuable type-strain genomes for metagenomic binning, comparative biology and taxonomic classification.</title>
        <authorList>
            <person name="Goeker M."/>
        </authorList>
    </citation>
    <scope>NUCLEOTIDE SEQUENCE [LARGE SCALE GENOMIC DNA]</scope>
    <source>
        <strain evidence="2 5">DSM 23868</strain>
    </source>
</reference>
<evidence type="ECO:0000313" key="3">
    <source>
        <dbReference type="EMBL" id="TNV15231.1"/>
    </source>
</evidence>
<proteinExistence type="predicted"/>
<gene>
    <name evidence="3" type="ORF">FIB18_00270</name>
    <name evidence="2" type="ORF">GGQ79_000818</name>
</gene>
<dbReference type="EMBL" id="VEWK01000001">
    <property type="protein sequence ID" value="TNV15231.1"/>
    <property type="molecule type" value="Genomic_DNA"/>
</dbReference>
<evidence type="ECO:0000313" key="2">
    <source>
        <dbReference type="EMBL" id="MBB4092345.1"/>
    </source>
</evidence>
<evidence type="ECO:0000256" key="1">
    <source>
        <dbReference type="SAM" id="SignalP"/>
    </source>
</evidence>
<sequence>MARFSHYLFLWATLLSIFFHAPQVIAQNHSMDIEHRAATEIYSVEQLISERTLNPAPTVKVHHHDGDHEQQRYPLGEYSIGRSCHFPGQYVDFSEFELLADIDRPPSVLP</sequence>
<reference evidence="3" key="2">
    <citation type="submission" date="2019-06" db="EMBL/GenBank/DDBJ databases">
        <authorList>
            <person name="Hu M."/>
        </authorList>
    </citation>
    <scope>NUCLEOTIDE SEQUENCE</scope>
    <source>
        <strain evidence="3">08RB2639</strain>
    </source>
</reference>
<protein>
    <submittedName>
        <fullName evidence="3">Uncharacterized protein</fullName>
    </submittedName>
</protein>
<keyword evidence="5" id="KW-1185">Reference proteome</keyword>
<feature type="signal peptide" evidence="1">
    <location>
        <begin position="1"/>
        <end position="26"/>
    </location>
</feature>
<accession>A0A5C5CVY7</accession>
<reference evidence="3 4" key="1">
    <citation type="journal article" date="2011" name="Int. J. Syst. Evol. Microbiol.">
        <title>Ochrobactrum pecoris sp. nov., isolated from farm animals.</title>
        <authorList>
            <person name="Kampfer P."/>
            <person name="Huber B."/>
            <person name="Busse H.J."/>
            <person name="Scholz H.C."/>
            <person name="Tomaso H."/>
            <person name="Hotzel H."/>
            <person name="Melzer F."/>
        </authorList>
    </citation>
    <scope>NUCLEOTIDE SEQUENCE [LARGE SCALE GENOMIC DNA]</scope>
    <source>
        <strain evidence="3 4">08RB2639</strain>
    </source>
</reference>